<evidence type="ECO:0000256" key="13">
    <source>
        <dbReference type="ARBA" id="ARBA00047337"/>
    </source>
</evidence>
<evidence type="ECO:0000256" key="12">
    <source>
        <dbReference type="ARBA" id="ARBA00031195"/>
    </source>
</evidence>
<keyword evidence="5" id="KW-0719">Serine esterase</keyword>
<comment type="similarity">
    <text evidence="3">Belongs to the AB hydrolase superfamily. AB hydrolase 2 family.</text>
</comment>
<organism evidence="15 16">
    <name type="scientific">Daphnia galeata</name>
    <dbReference type="NCBI Taxonomy" id="27404"/>
    <lineage>
        <taxon>Eukaryota</taxon>
        <taxon>Metazoa</taxon>
        <taxon>Ecdysozoa</taxon>
        <taxon>Arthropoda</taxon>
        <taxon>Crustacea</taxon>
        <taxon>Branchiopoda</taxon>
        <taxon>Diplostraca</taxon>
        <taxon>Cladocera</taxon>
        <taxon>Anomopoda</taxon>
        <taxon>Daphniidae</taxon>
        <taxon>Daphnia</taxon>
    </lineage>
</organism>
<evidence type="ECO:0000256" key="3">
    <source>
        <dbReference type="ARBA" id="ARBA00006499"/>
    </source>
</evidence>
<dbReference type="AlphaFoldDB" id="A0A8J2RIF1"/>
<evidence type="ECO:0000256" key="7">
    <source>
        <dbReference type="ARBA" id="ARBA00022801"/>
    </source>
</evidence>
<dbReference type="GO" id="GO:0008474">
    <property type="term" value="F:palmitoyl-(protein) hydrolase activity"/>
    <property type="evidence" value="ECO:0007669"/>
    <property type="project" value="UniProtKB-EC"/>
</dbReference>
<evidence type="ECO:0000256" key="6">
    <source>
        <dbReference type="ARBA" id="ARBA00022490"/>
    </source>
</evidence>
<protein>
    <recommendedName>
        <fullName evidence="4">palmitoyl-protein hydrolase</fullName>
        <ecNumber evidence="4">3.1.2.22</ecNumber>
    </recommendedName>
    <alternativeName>
        <fullName evidence="12">Palmitoyl-protein hydrolase</fullName>
    </alternativeName>
</protein>
<keyword evidence="7" id="KW-0378">Hydrolase</keyword>
<keyword evidence="8" id="KW-0276">Fatty acid metabolism</keyword>
<name>A0A8J2RIF1_9CRUS</name>
<sequence>MAGKVVIEASAKHTATVIFFHGLGDTGHGWASSLAEIKPAWVKLVCPTASTIPVTLNSGFRMPAWFDLKGLDLSAGEDTEGIQRAAASVQSLIEDEIKGGIPSNRIVIGGFSQGGALSLYSSLVTKHTLGGVAALSCWLPLRDSFPAKIAGNTETPIMMCHGDSDPIVPLRWGEQSAALLKKFNKLVEFRTYKNLAHSSSDEEMRDLQAFLMRTIPTL</sequence>
<evidence type="ECO:0000256" key="10">
    <source>
        <dbReference type="ARBA" id="ARBA00023242"/>
    </source>
</evidence>
<dbReference type="Proteomes" id="UP000789390">
    <property type="component" value="Unassembled WGS sequence"/>
</dbReference>
<dbReference type="GO" id="GO:0052689">
    <property type="term" value="F:carboxylic ester hydrolase activity"/>
    <property type="evidence" value="ECO:0007669"/>
    <property type="project" value="UniProtKB-KW"/>
</dbReference>
<keyword evidence="9" id="KW-0443">Lipid metabolism</keyword>
<comment type="caution">
    <text evidence="15">The sequence shown here is derived from an EMBL/GenBank/DDBJ whole genome shotgun (WGS) entry which is preliminary data.</text>
</comment>
<dbReference type="GO" id="GO:0005634">
    <property type="term" value="C:nucleus"/>
    <property type="evidence" value="ECO:0007669"/>
    <property type="project" value="UniProtKB-SubCell"/>
</dbReference>
<evidence type="ECO:0000259" key="14">
    <source>
        <dbReference type="Pfam" id="PF02230"/>
    </source>
</evidence>
<comment type="catalytic activity">
    <reaction evidence="13">
        <text>S-hexadecanoyl-L-cysteinyl-[protein] + H2O = L-cysteinyl-[protein] + hexadecanoate + H(+)</text>
        <dbReference type="Rhea" id="RHEA:19233"/>
        <dbReference type="Rhea" id="RHEA-COMP:10131"/>
        <dbReference type="Rhea" id="RHEA-COMP:11032"/>
        <dbReference type="ChEBI" id="CHEBI:7896"/>
        <dbReference type="ChEBI" id="CHEBI:15377"/>
        <dbReference type="ChEBI" id="CHEBI:15378"/>
        <dbReference type="ChEBI" id="CHEBI:29950"/>
        <dbReference type="ChEBI" id="CHEBI:74151"/>
        <dbReference type="EC" id="3.1.2.22"/>
    </reaction>
</comment>
<keyword evidence="10" id="KW-0539">Nucleus</keyword>
<dbReference type="InterPro" id="IPR029058">
    <property type="entry name" value="AB_hydrolase_fold"/>
</dbReference>
<dbReference type="GO" id="GO:0006631">
    <property type="term" value="P:fatty acid metabolic process"/>
    <property type="evidence" value="ECO:0007669"/>
    <property type="project" value="UniProtKB-KW"/>
</dbReference>
<dbReference type="PANTHER" id="PTHR10655:SF68">
    <property type="entry name" value="PALMITOYL-PROTEIN HYDROLASE"/>
    <property type="match status" value="1"/>
</dbReference>
<evidence type="ECO:0000256" key="8">
    <source>
        <dbReference type="ARBA" id="ARBA00022832"/>
    </source>
</evidence>
<comment type="function">
    <text evidence="11">Hydrolyzes fatty acids from S-acylated cysteine residues in proteins with a strong preference for palmitoylated G-alpha proteins over other acyl substrates. Mediates the deacylation of G-alpha proteins such as GPA1 in vivo, but has weak or no activity toward palmitoylated Ras proteins. Has weak lysophospholipase activity in vitro; however such activity may not exist in vivo.</text>
</comment>
<dbReference type="GO" id="GO:0005737">
    <property type="term" value="C:cytoplasm"/>
    <property type="evidence" value="ECO:0007669"/>
    <property type="project" value="UniProtKB-SubCell"/>
</dbReference>
<evidence type="ECO:0000313" key="15">
    <source>
        <dbReference type="EMBL" id="CAH0105281.1"/>
    </source>
</evidence>
<accession>A0A8J2RIF1</accession>
<evidence type="ECO:0000256" key="11">
    <source>
        <dbReference type="ARBA" id="ARBA00029392"/>
    </source>
</evidence>
<dbReference type="InterPro" id="IPR050565">
    <property type="entry name" value="LYPA1-2/EST-like"/>
</dbReference>
<dbReference type="Pfam" id="PF02230">
    <property type="entry name" value="Abhydrolase_2"/>
    <property type="match status" value="1"/>
</dbReference>
<dbReference type="EMBL" id="CAKKLH010000179">
    <property type="protein sequence ID" value="CAH0105281.1"/>
    <property type="molecule type" value="Genomic_DNA"/>
</dbReference>
<evidence type="ECO:0000313" key="16">
    <source>
        <dbReference type="Proteomes" id="UP000789390"/>
    </source>
</evidence>
<keyword evidence="6" id="KW-0963">Cytoplasm</keyword>
<gene>
    <name evidence="15" type="ORF">DGAL_LOCUS8301</name>
</gene>
<dbReference type="EC" id="3.1.2.22" evidence="4"/>
<reference evidence="15" key="1">
    <citation type="submission" date="2021-11" db="EMBL/GenBank/DDBJ databases">
        <authorList>
            <person name="Schell T."/>
        </authorList>
    </citation>
    <scope>NUCLEOTIDE SEQUENCE</scope>
    <source>
        <strain evidence="15">M5</strain>
    </source>
</reference>
<evidence type="ECO:0000256" key="5">
    <source>
        <dbReference type="ARBA" id="ARBA00022487"/>
    </source>
</evidence>
<dbReference type="FunFam" id="3.40.50.1820:FF:000276">
    <property type="entry name" value="Acyl-protein thioesterase 1"/>
    <property type="match status" value="1"/>
</dbReference>
<dbReference type="Gene3D" id="3.40.50.1820">
    <property type="entry name" value="alpha/beta hydrolase"/>
    <property type="match status" value="1"/>
</dbReference>
<dbReference type="SUPFAM" id="SSF53474">
    <property type="entry name" value="alpha/beta-Hydrolases"/>
    <property type="match status" value="1"/>
</dbReference>
<evidence type="ECO:0000256" key="2">
    <source>
        <dbReference type="ARBA" id="ARBA00004496"/>
    </source>
</evidence>
<dbReference type="OrthoDB" id="2418081at2759"/>
<evidence type="ECO:0000256" key="1">
    <source>
        <dbReference type="ARBA" id="ARBA00004123"/>
    </source>
</evidence>
<evidence type="ECO:0000256" key="4">
    <source>
        <dbReference type="ARBA" id="ARBA00012423"/>
    </source>
</evidence>
<proteinExistence type="inferred from homology"/>
<dbReference type="PANTHER" id="PTHR10655">
    <property type="entry name" value="LYSOPHOSPHOLIPASE-RELATED"/>
    <property type="match status" value="1"/>
</dbReference>
<dbReference type="InterPro" id="IPR003140">
    <property type="entry name" value="PLipase/COase/thioEstase"/>
</dbReference>
<evidence type="ECO:0000256" key="9">
    <source>
        <dbReference type="ARBA" id="ARBA00023098"/>
    </source>
</evidence>
<comment type="subcellular location">
    <subcellularLocation>
        <location evidence="2">Cytoplasm</location>
    </subcellularLocation>
    <subcellularLocation>
        <location evidence="1">Nucleus</location>
    </subcellularLocation>
</comment>
<keyword evidence="16" id="KW-1185">Reference proteome</keyword>
<feature type="domain" description="Phospholipase/carboxylesterase/thioesterase" evidence="14">
    <location>
        <begin position="3"/>
        <end position="213"/>
    </location>
</feature>